<dbReference type="Gene3D" id="3.40.50.970">
    <property type="match status" value="2"/>
</dbReference>
<comment type="cofactor">
    <cofactor evidence="1">
        <name>thiamine diphosphate</name>
        <dbReference type="ChEBI" id="CHEBI:58937"/>
    </cofactor>
</comment>
<proteinExistence type="predicted"/>
<dbReference type="PANTHER" id="PTHR43257">
    <property type="entry name" value="PYRUVATE DEHYDROGENASE E1 COMPONENT BETA SUBUNIT"/>
    <property type="match status" value="1"/>
</dbReference>
<dbReference type="Gene3D" id="3.40.50.920">
    <property type="match status" value="1"/>
</dbReference>
<dbReference type="Pfam" id="PF02780">
    <property type="entry name" value="Transketolase_C"/>
    <property type="match status" value="1"/>
</dbReference>
<dbReference type="CDD" id="cd02000">
    <property type="entry name" value="TPP_E1_PDC_ADC_BCADC"/>
    <property type="match status" value="1"/>
</dbReference>
<evidence type="ECO:0000313" key="7">
    <source>
        <dbReference type="Proteomes" id="UP000886881"/>
    </source>
</evidence>
<feature type="domain" description="Transketolase-like pyrimidine-binding" evidence="5">
    <location>
        <begin position="479"/>
        <end position="652"/>
    </location>
</feature>
<dbReference type="InterPro" id="IPR005475">
    <property type="entry name" value="Transketolase-like_Pyr-bd"/>
</dbReference>
<dbReference type="SUPFAM" id="SSF52518">
    <property type="entry name" value="Thiamin diphosphate-binding fold (THDP-binding)"/>
    <property type="match status" value="2"/>
</dbReference>
<protein>
    <submittedName>
        <fullName evidence="6">Dehydrogenase</fullName>
    </submittedName>
</protein>
<dbReference type="InterPro" id="IPR033248">
    <property type="entry name" value="Transketolase_C"/>
</dbReference>
<dbReference type="InterPro" id="IPR001017">
    <property type="entry name" value="DH_E1"/>
</dbReference>
<keyword evidence="3" id="KW-0560">Oxidoreductase</keyword>
<dbReference type="Pfam" id="PF00676">
    <property type="entry name" value="E1_dh"/>
    <property type="match status" value="2"/>
</dbReference>
<sequence>MPKSIYIDPEKTLRPEEHEIVFPEIPVMQYKKTVKDELAEGNFTKDDLLRIYHDMFVIREFETMLNLVKTTGGYNGVAYNNPGPAHLSAGQEAAAVGMAYALDTDDFIFGSHRSHGEILAKGLRSIQILPDAELEKIMNEFWDGATVAVAKKGFKGTTKELGIRFLLYGAMAEIFARTTGFNKGLGGSMHTFFTPFGIYPNNAIVGGSGSIAVGAALYKKVNRKKGIVVANLGDGAMARGPVLEGMTFASMDQFKTLWEGDMKGGLPVLFNVMDNQYAMGGQTRGETMGFTYPARLGAGFNPEAMHAERVNGYDPLAVIDAFRRKKALLEKKEGPCLLDVVTYRYSGHSPSDQSSYRTKEEIEAWEREDCIVAYGKKLIEAGLADQAALDSIQKEVKDVIFDCYKLAIDPELSPRMDLVKDSELLGDMMFSNQSIDSLSDAKPDVLMPLEENPRVKQIAGKERFWLDKDGKPVSKMKTYNIRDGIFEAVVDRFYKDASLVAYGEENREWGGAFAVYRGLTEALPYHRLFNSPIAEAAIIGTSIGYAMCGGRVIPEIMYCDFLGCCGDEIFNQLPKWQAMSGNILKMPVVVRVSVGSKYGAQHSQDWTSLCTHIPGLKVVFPVTPYDAKGLMNSALQGTDPVIFFESQRIYDMGEQFHEGGVPKEYYEIPIGEPDVKRVGKDITFLTIGATLYRALKAADILKEKYGMEAEVIDARSLVPFNYEKVLESVKKTGRIVIAGDATARGSFLNDLAANISEMAFDYLDAAPVVLGSRNWITPCHELEEAFFPQPEWFLDAINEKIVPLKDYTPVTNMTSTQQIIRAKKGV</sequence>
<comment type="caution">
    <text evidence="6">The sequence shown here is derived from an EMBL/GenBank/DDBJ whole genome shotgun (WGS) entry which is preliminary data.</text>
</comment>
<keyword evidence="4" id="KW-0786">Thiamine pyrophosphate</keyword>
<dbReference type="AlphaFoldDB" id="A0A9D1KJ68"/>
<reference evidence="6" key="1">
    <citation type="submission" date="2020-10" db="EMBL/GenBank/DDBJ databases">
        <authorList>
            <person name="Gilroy R."/>
        </authorList>
    </citation>
    <scope>NUCLEOTIDE SEQUENCE</scope>
    <source>
        <strain evidence="6">ChiHecec2B26-709</strain>
    </source>
</reference>
<gene>
    <name evidence="6" type="ORF">IAC35_06475</name>
</gene>
<comment type="function">
    <text evidence="2">E1 component of the 2-oxoglutarate dehydrogenase (OGDH) complex which catalyzes the decarboxylation of 2-oxoglutarate, the first step in the conversion of 2-oxoglutarate to succinyl-CoA and CO(2).</text>
</comment>
<dbReference type="InterPro" id="IPR009014">
    <property type="entry name" value="Transketo_C/PFOR_II"/>
</dbReference>
<evidence type="ECO:0000259" key="5">
    <source>
        <dbReference type="SMART" id="SM00861"/>
    </source>
</evidence>
<evidence type="ECO:0000256" key="2">
    <source>
        <dbReference type="ARBA" id="ARBA00003906"/>
    </source>
</evidence>
<evidence type="ECO:0000256" key="3">
    <source>
        <dbReference type="ARBA" id="ARBA00023002"/>
    </source>
</evidence>
<dbReference type="Pfam" id="PF02779">
    <property type="entry name" value="Transket_pyr"/>
    <property type="match status" value="1"/>
</dbReference>
<dbReference type="PANTHER" id="PTHR43257:SF2">
    <property type="entry name" value="PYRUVATE DEHYDROGENASE E1 COMPONENT SUBUNIT BETA"/>
    <property type="match status" value="1"/>
</dbReference>
<dbReference type="Proteomes" id="UP000886881">
    <property type="component" value="Unassembled WGS sequence"/>
</dbReference>
<name>A0A9D1KJ68_9BACT</name>
<dbReference type="GO" id="GO:0016624">
    <property type="term" value="F:oxidoreductase activity, acting on the aldehyde or oxo group of donors, disulfide as acceptor"/>
    <property type="evidence" value="ECO:0007669"/>
    <property type="project" value="InterPro"/>
</dbReference>
<evidence type="ECO:0000256" key="4">
    <source>
        <dbReference type="ARBA" id="ARBA00023052"/>
    </source>
</evidence>
<dbReference type="EMBL" id="DVLC01000120">
    <property type="protein sequence ID" value="HIT47485.1"/>
    <property type="molecule type" value="Genomic_DNA"/>
</dbReference>
<reference evidence="6" key="2">
    <citation type="journal article" date="2021" name="PeerJ">
        <title>Extensive microbial diversity within the chicken gut microbiome revealed by metagenomics and culture.</title>
        <authorList>
            <person name="Gilroy R."/>
            <person name="Ravi A."/>
            <person name="Getino M."/>
            <person name="Pursley I."/>
            <person name="Horton D.L."/>
            <person name="Alikhan N.F."/>
            <person name="Baker D."/>
            <person name="Gharbi K."/>
            <person name="Hall N."/>
            <person name="Watson M."/>
            <person name="Adriaenssens E.M."/>
            <person name="Foster-Nyarko E."/>
            <person name="Jarju S."/>
            <person name="Secka A."/>
            <person name="Antonio M."/>
            <person name="Oren A."/>
            <person name="Chaudhuri R.R."/>
            <person name="La Ragione R."/>
            <person name="Hildebrand F."/>
            <person name="Pallen M.J."/>
        </authorList>
    </citation>
    <scope>NUCLEOTIDE SEQUENCE</scope>
    <source>
        <strain evidence="6">ChiHecec2B26-709</strain>
    </source>
</reference>
<accession>A0A9D1KJ68</accession>
<dbReference type="InterPro" id="IPR029061">
    <property type="entry name" value="THDP-binding"/>
</dbReference>
<dbReference type="SUPFAM" id="SSF52922">
    <property type="entry name" value="TK C-terminal domain-like"/>
    <property type="match status" value="1"/>
</dbReference>
<dbReference type="SMART" id="SM00861">
    <property type="entry name" value="Transket_pyr"/>
    <property type="match status" value="1"/>
</dbReference>
<organism evidence="6 7">
    <name type="scientific">Candidatus Cryptobacteroides merdipullorum</name>
    <dbReference type="NCBI Taxonomy" id="2840771"/>
    <lineage>
        <taxon>Bacteria</taxon>
        <taxon>Pseudomonadati</taxon>
        <taxon>Bacteroidota</taxon>
        <taxon>Bacteroidia</taxon>
        <taxon>Bacteroidales</taxon>
        <taxon>Candidatus Cryptobacteroides</taxon>
    </lineage>
</organism>
<evidence type="ECO:0000313" key="6">
    <source>
        <dbReference type="EMBL" id="HIT47485.1"/>
    </source>
</evidence>
<evidence type="ECO:0000256" key="1">
    <source>
        <dbReference type="ARBA" id="ARBA00001964"/>
    </source>
</evidence>